<organism evidence="4 5">
    <name type="scientific">Mucilaginibacter lappiensis</name>
    <dbReference type="NCBI Taxonomy" id="354630"/>
    <lineage>
        <taxon>Bacteria</taxon>
        <taxon>Pseudomonadati</taxon>
        <taxon>Bacteroidota</taxon>
        <taxon>Sphingobacteriia</taxon>
        <taxon>Sphingobacteriales</taxon>
        <taxon>Sphingobacteriaceae</taxon>
        <taxon>Mucilaginibacter</taxon>
    </lineage>
</organism>
<reference evidence="4 5" key="1">
    <citation type="submission" date="2020-08" db="EMBL/GenBank/DDBJ databases">
        <title>Genomic Encyclopedia of Type Strains, Phase IV (KMG-V): Genome sequencing to study the core and pangenomes of soil and plant-associated prokaryotes.</title>
        <authorList>
            <person name="Whitman W."/>
        </authorList>
    </citation>
    <scope>NUCLEOTIDE SEQUENCE [LARGE SCALE GENOMIC DNA]</scope>
    <source>
        <strain evidence="4 5">MP601</strain>
    </source>
</reference>
<dbReference type="InterPro" id="IPR011250">
    <property type="entry name" value="OMP/PagP_B-barrel"/>
</dbReference>
<feature type="domain" description="Outer membrane protein beta-barrel" evidence="3">
    <location>
        <begin position="33"/>
        <end position="185"/>
    </location>
</feature>
<feature type="chain" id="PRO_5032996996" description="Outer membrane protein beta-barrel domain-containing protein" evidence="2">
    <location>
        <begin position="21"/>
        <end position="185"/>
    </location>
</feature>
<feature type="signal peptide" evidence="2">
    <location>
        <begin position="1"/>
        <end position="20"/>
    </location>
</feature>
<gene>
    <name evidence="4" type="ORF">HDF22_002239</name>
</gene>
<sequence>MKKILFTLAAVCGTVWGSFAQTSASSTTSTTPSSPADHAQFSFGLEGGVTLNHVRGNSTAIWGASVKYELPIATKTLFTISAGYTYLPYTSFEKGFLKAEGNNSKGASFVPVKVGIKYYVSHGFFVEGQAGVAFAVKGPNYKTSFAWSPGVGYTFGNGIEVGARFENWSNSGALNQANLRLAYRF</sequence>
<evidence type="ECO:0000313" key="5">
    <source>
        <dbReference type="Proteomes" id="UP000548326"/>
    </source>
</evidence>
<dbReference type="SUPFAM" id="SSF56925">
    <property type="entry name" value="OMPA-like"/>
    <property type="match status" value="1"/>
</dbReference>
<dbReference type="AlphaFoldDB" id="A0A841JEW2"/>
<dbReference type="Proteomes" id="UP000548326">
    <property type="component" value="Unassembled WGS sequence"/>
</dbReference>
<evidence type="ECO:0000256" key="1">
    <source>
        <dbReference type="ARBA" id="ARBA00022729"/>
    </source>
</evidence>
<comment type="caution">
    <text evidence="4">The sequence shown here is derived from an EMBL/GenBank/DDBJ whole genome shotgun (WGS) entry which is preliminary data.</text>
</comment>
<evidence type="ECO:0000259" key="3">
    <source>
        <dbReference type="Pfam" id="PF13505"/>
    </source>
</evidence>
<dbReference type="InterPro" id="IPR027385">
    <property type="entry name" value="Beta-barrel_OMP"/>
</dbReference>
<evidence type="ECO:0000256" key="2">
    <source>
        <dbReference type="SAM" id="SignalP"/>
    </source>
</evidence>
<proteinExistence type="predicted"/>
<dbReference type="EMBL" id="JACHCA010000005">
    <property type="protein sequence ID" value="MBB6128126.1"/>
    <property type="molecule type" value="Genomic_DNA"/>
</dbReference>
<dbReference type="RefSeq" id="WP_183587463.1">
    <property type="nucleotide sequence ID" value="NZ_JACHCA010000005.1"/>
</dbReference>
<evidence type="ECO:0000313" key="4">
    <source>
        <dbReference type="EMBL" id="MBB6128126.1"/>
    </source>
</evidence>
<dbReference type="Pfam" id="PF13505">
    <property type="entry name" value="OMP_b-brl"/>
    <property type="match status" value="1"/>
</dbReference>
<name>A0A841JEW2_9SPHI</name>
<protein>
    <recommendedName>
        <fullName evidence="3">Outer membrane protein beta-barrel domain-containing protein</fullName>
    </recommendedName>
</protein>
<accession>A0A841JEW2</accession>
<keyword evidence="1 2" id="KW-0732">Signal</keyword>